<dbReference type="AlphaFoldDB" id="A0A9D8KDI5"/>
<dbReference type="GO" id="GO:0005737">
    <property type="term" value="C:cytoplasm"/>
    <property type="evidence" value="ECO:0007669"/>
    <property type="project" value="UniProtKB-SubCell"/>
</dbReference>
<dbReference type="Pfam" id="PF03462">
    <property type="entry name" value="PCRF"/>
    <property type="match status" value="1"/>
</dbReference>
<dbReference type="Gene3D" id="3.30.70.1660">
    <property type="match status" value="1"/>
</dbReference>
<evidence type="ECO:0000256" key="3">
    <source>
        <dbReference type="ARBA" id="ARBA00022917"/>
    </source>
</evidence>
<dbReference type="PANTHER" id="PTHR43116">
    <property type="entry name" value="PEPTIDE CHAIN RELEASE FACTOR 2"/>
    <property type="match status" value="1"/>
</dbReference>
<evidence type="ECO:0000256" key="5">
    <source>
        <dbReference type="NCBIfam" id="TIGR00020"/>
    </source>
</evidence>
<evidence type="ECO:0000313" key="9">
    <source>
        <dbReference type="Proteomes" id="UP000809273"/>
    </source>
</evidence>
<dbReference type="SMART" id="SM00937">
    <property type="entry name" value="PCRF"/>
    <property type="match status" value="1"/>
</dbReference>
<dbReference type="Gene3D" id="3.30.160.20">
    <property type="match status" value="1"/>
</dbReference>
<dbReference type="InterPro" id="IPR004374">
    <property type="entry name" value="PrfB"/>
</dbReference>
<dbReference type="Proteomes" id="UP000809273">
    <property type="component" value="Unassembled WGS sequence"/>
</dbReference>
<evidence type="ECO:0000256" key="1">
    <source>
        <dbReference type="ARBA" id="ARBA00010835"/>
    </source>
</evidence>
<keyword evidence="2 4" id="KW-0488">Methylation</keyword>
<dbReference type="EMBL" id="JAFGIX010000033">
    <property type="protein sequence ID" value="MBN1572991.1"/>
    <property type="molecule type" value="Genomic_DNA"/>
</dbReference>
<comment type="PTM">
    <text evidence="4">Methylated by PrmC. Methylation increases the termination efficiency of RF2.</text>
</comment>
<dbReference type="HAMAP" id="MF_00094">
    <property type="entry name" value="Rel_fac_2"/>
    <property type="match status" value="1"/>
</dbReference>
<keyword evidence="3 4" id="KW-0648">Protein biosynthesis</keyword>
<gene>
    <name evidence="4 8" type="primary">prfB</name>
    <name evidence="8" type="ORF">JW984_07340</name>
</gene>
<dbReference type="InterPro" id="IPR045853">
    <property type="entry name" value="Pep_chain_release_fac_I_sf"/>
</dbReference>
<evidence type="ECO:0000256" key="4">
    <source>
        <dbReference type="HAMAP-Rule" id="MF_00094"/>
    </source>
</evidence>
<dbReference type="Pfam" id="PF00472">
    <property type="entry name" value="RF-1"/>
    <property type="match status" value="1"/>
</dbReference>
<comment type="subcellular location">
    <subcellularLocation>
        <location evidence="4">Cytoplasm</location>
    </subcellularLocation>
</comment>
<comment type="similarity">
    <text evidence="1 4">Belongs to the prokaryotic/mitochondrial release factor family.</text>
</comment>
<dbReference type="InterPro" id="IPR005139">
    <property type="entry name" value="PCRF"/>
</dbReference>
<feature type="domain" description="Prokaryotic-type class I peptide chain release factors" evidence="7">
    <location>
        <begin position="246"/>
        <end position="262"/>
    </location>
</feature>
<name>A0A9D8KDI5_9DELT</name>
<dbReference type="PANTHER" id="PTHR43116:SF3">
    <property type="entry name" value="CLASS I PEPTIDE CHAIN RELEASE FACTOR"/>
    <property type="match status" value="1"/>
</dbReference>
<dbReference type="InterPro" id="IPR000352">
    <property type="entry name" value="Pep_chain_release_fac_I"/>
</dbReference>
<dbReference type="PROSITE" id="PS00745">
    <property type="entry name" value="RF_PROK_I"/>
    <property type="match status" value="1"/>
</dbReference>
<comment type="function">
    <text evidence="4">Peptide chain release factor 2 directs the termination of translation in response to the peptide chain termination codons UGA and UAA.</text>
</comment>
<evidence type="ECO:0000256" key="6">
    <source>
        <dbReference type="SAM" id="Coils"/>
    </source>
</evidence>
<evidence type="ECO:0000256" key="2">
    <source>
        <dbReference type="ARBA" id="ARBA00022481"/>
    </source>
</evidence>
<evidence type="ECO:0000259" key="7">
    <source>
        <dbReference type="PROSITE" id="PS00745"/>
    </source>
</evidence>
<keyword evidence="6" id="KW-0175">Coiled coil</keyword>
<evidence type="ECO:0000313" key="8">
    <source>
        <dbReference type="EMBL" id="MBN1572991.1"/>
    </source>
</evidence>
<organism evidence="8 9">
    <name type="scientific">Candidatus Zymogenus saltonus</name>
    <dbReference type="NCBI Taxonomy" id="2844893"/>
    <lineage>
        <taxon>Bacteria</taxon>
        <taxon>Deltaproteobacteria</taxon>
        <taxon>Candidatus Zymogenia</taxon>
        <taxon>Candidatus Zymogeniales</taxon>
        <taxon>Candidatus Zymogenaceae</taxon>
        <taxon>Candidatus Zymogenus</taxon>
    </lineage>
</organism>
<feature type="modified residue" description="N5-methylglutamine" evidence="4">
    <location>
        <position position="253"/>
    </location>
</feature>
<reference evidence="8" key="1">
    <citation type="journal article" date="2021" name="Environ. Microbiol.">
        <title>Genomic characterization of three novel Desulfobacterota classes expand the metabolic and phylogenetic diversity of the phylum.</title>
        <authorList>
            <person name="Murphy C.L."/>
            <person name="Biggerstaff J."/>
            <person name="Eichhorn A."/>
            <person name="Ewing E."/>
            <person name="Shahan R."/>
            <person name="Soriano D."/>
            <person name="Stewart S."/>
            <person name="VanMol K."/>
            <person name="Walker R."/>
            <person name="Walters P."/>
            <person name="Elshahed M.S."/>
            <person name="Youssef N.H."/>
        </authorList>
    </citation>
    <scope>NUCLEOTIDE SEQUENCE</scope>
    <source>
        <strain evidence="8">Zod_Metabat.24</strain>
    </source>
</reference>
<keyword evidence="4" id="KW-0963">Cytoplasm</keyword>
<feature type="coiled-coil region" evidence="6">
    <location>
        <begin position="90"/>
        <end position="124"/>
    </location>
</feature>
<dbReference type="Gene3D" id="1.20.58.410">
    <property type="entry name" value="Release factor"/>
    <property type="match status" value="1"/>
</dbReference>
<reference evidence="8" key="2">
    <citation type="submission" date="2021-01" db="EMBL/GenBank/DDBJ databases">
        <authorList>
            <person name="Hahn C.R."/>
            <person name="Youssef N.H."/>
            <person name="Elshahed M."/>
        </authorList>
    </citation>
    <scope>NUCLEOTIDE SEQUENCE</scope>
    <source>
        <strain evidence="8">Zod_Metabat.24</strain>
    </source>
</reference>
<protein>
    <recommendedName>
        <fullName evidence="4 5">Peptide chain release factor 2</fullName>
        <shortName evidence="4">RF-2</shortName>
    </recommendedName>
</protein>
<dbReference type="GO" id="GO:0016149">
    <property type="term" value="F:translation release factor activity, codon specific"/>
    <property type="evidence" value="ECO:0007669"/>
    <property type="project" value="UniProtKB-UniRule"/>
</dbReference>
<comment type="caution">
    <text evidence="8">The sequence shown here is derived from an EMBL/GenBank/DDBJ whole genome shotgun (WGS) entry which is preliminary data.</text>
</comment>
<accession>A0A9D8KDI5</accession>
<dbReference type="NCBIfam" id="TIGR00020">
    <property type="entry name" value="prfB"/>
    <property type="match status" value="1"/>
</dbReference>
<dbReference type="FunFam" id="3.30.160.20:FF:000010">
    <property type="entry name" value="Peptide chain release factor 2"/>
    <property type="match status" value="1"/>
</dbReference>
<dbReference type="SUPFAM" id="SSF75620">
    <property type="entry name" value="Release factor"/>
    <property type="match status" value="1"/>
</dbReference>
<proteinExistence type="inferred from homology"/>
<sequence>MIVDLSSDFTDSLRDFEERFYTLGGFFEPEALKRRLGELEEIMSSPDFWNDTERAKKIGREKTAVEDQLSWISGLEKDFEELTILTEMLDDGEKDAADEILKKLDNLEREIDKMETRRMLSGENDRNSAIVQINSGAGGTEAQDWAEMLFRMYSRWIESRDFELEVVDLLPGDEAGIKNITFLVEGDYAYGLLKAEVGVHRLIRISPFDTGKRRHTSFASVFVSPQVDDDIDIEINESDLRIDTFRASGAGGQHVNKTDSAVRITHLPTNIVVTCSNEKSQHRNKAIALKILKSRLYENRLEEERKKQEELHSQKKDISWGSQIRTYTMQPYRLVKDHRTGIEVGNVDAVLDGEIDKFIETYLLSSN</sequence>